<sequence>MMGGAKEKEGIGNLACLHFGWAPKETSSPKEFVSATGGMKLNVLLFIVLLRAAAAAVVSPTKWQTLSGNAPVVVARGGFSGLFPESSQFAYQFAQSTSLKNVVLYCDVQLTKDGAGICRSDLRLDNSTTIAAVFPKGRTTYSVNGRPVQGWFSIDFTSDQLYNNVTLIQSIFSRPSIFDGSLPVSMVEDVAGLHPYQLWVNVQYNTFFKEHDLDAADYIRSVSRETIIDYISSPEIGFLKSLSGLPGRHKTKLIFRFMEVDDVEPSTKKTYQALLNDLVTIKSFASGILVPKSYIWPVNKDQYLEAHTSLVTDAHGMGLEVYAYDFANDAPASYNYSFDPTVEYLQFIDNSNFSVDGVLTDFPSTASEAVACLAHNENKPIPAKGRSLIITHNGASGMFAGCTDVAYQRAVEDGADVLDCSIQMSKDGVAFCLDSADLMGHTTAAAAFMPRAAMVPEIQQNNGIFSFDLTWSEIQSLKPALTSPLSQSGLARNPAAKSEGKFMTLADFLQFAKKSTVSGILINIENAAYLASKKGLGVVDAVSTALRNASYDKQVYIQSDDTAVLSSFKKNSGYQRVLHIKETISDAPKPTVEEIKQFADAVNLPRSSIVAASGFFVSAFTNVVDQMHAANISVYVSVLRNEFLTIAFDYFSDPMVELATYVAGVGVDGVVTEFPATVAAYFKSPCSDLNANLPYSILPAEPGTLLSLASPDAGSPAEAPAPVLEVADVVDPPLPPVIDLVEKAPVTSPTTQHPPSGQPANAVNAALCLLTVMLSFFALSGH</sequence>
<feature type="domain" description="GP-PDE" evidence="7">
    <location>
        <begin position="387"/>
        <end position="682"/>
    </location>
</feature>
<protein>
    <recommendedName>
        <fullName evidence="1">glycerophosphodiester phosphodiesterase</fullName>
        <ecNumber evidence="1">3.1.4.46</ecNumber>
    </recommendedName>
</protein>
<evidence type="ECO:0000256" key="2">
    <source>
        <dbReference type="ARBA" id="ARBA00022729"/>
    </source>
</evidence>
<evidence type="ECO:0000256" key="3">
    <source>
        <dbReference type="ARBA" id="ARBA00022798"/>
    </source>
</evidence>
<keyword evidence="4" id="KW-0378">Hydrolase</keyword>
<dbReference type="GO" id="GO:0006629">
    <property type="term" value="P:lipid metabolic process"/>
    <property type="evidence" value="ECO:0007669"/>
    <property type="project" value="InterPro"/>
</dbReference>
<evidence type="ECO:0000256" key="4">
    <source>
        <dbReference type="ARBA" id="ARBA00022801"/>
    </source>
</evidence>
<dbReference type="CDD" id="cd08604">
    <property type="entry name" value="GDPD_SHV3_repeat_2"/>
    <property type="match status" value="1"/>
</dbReference>
<dbReference type="PANTHER" id="PTHR43620:SF44">
    <property type="entry name" value="GLYCEROPHOSPHODIESTER PHOSPHODIESTERASE GDPDL6-RELATED"/>
    <property type="match status" value="1"/>
</dbReference>
<dbReference type="SUPFAM" id="SSF51695">
    <property type="entry name" value="PLC-like phosphodiesterases"/>
    <property type="match status" value="2"/>
</dbReference>
<dbReference type="FunFam" id="3.20.20.190:FF:000011">
    <property type="entry name" value="Glycerophosphodiester phosphodiesterase GDPDL3"/>
    <property type="match status" value="1"/>
</dbReference>
<dbReference type="Gene3D" id="3.20.20.190">
    <property type="entry name" value="Phosphatidylinositol (PI) phosphodiesterase"/>
    <property type="match status" value="2"/>
</dbReference>
<dbReference type="EC" id="3.1.4.46" evidence="1"/>
<dbReference type="Proteomes" id="UP001222027">
    <property type="component" value="Unassembled WGS sequence"/>
</dbReference>
<dbReference type="InterPro" id="IPR030395">
    <property type="entry name" value="GP_PDE_dom"/>
</dbReference>
<name>A0AAV8R4J2_ENSVE</name>
<dbReference type="Pfam" id="PF03009">
    <property type="entry name" value="GDPD"/>
    <property type="match status" value="2"/>
</dbReference>
<comment type="caution">
    <text evidence="8">The sequence shown here is derived from an EMBL/GenBank/DDBJ whole genome shotgun (WGS) entry which is preliminary data.</text>
</comment>
<feature type="domain" description="GP-PDE" evidence="7">
    <location>
        <begin position="71"/>
        <end position="370"/>
    </location>
</feature>
<dbReference type="PROSITE" id="PS51704">
    <property type="entry name" value="GP_PDE"/>
    <property type="match status" value="2"/>
</dbReference>
<dbReference type="InterPro" id="IPR017946">
    <property type="entry name" value="PLC-like_Pdiesterase_TIM-brl"/>
</dbReference>
<evidence type="ECO:0000313" key="9">
    <source>
        <dbReference type="Proteomes" id="UP001222027"/>
    </source>
</evidence>
<comment type="catalytic activity">
    <reaction evidence="6">
        <text>a sn-glycero-3-phosphodiester + H2O = an alcohol + sn-glycerol 3-phosphate + H(+)</text>
        <dbReference type="Rhea" id="RHEA:12969"/>
        <dbReference type="ChEBI" id="CHEBI:15377"/>
        <dbReference type="ChEBI" id="CHEBI:15378"/>
        <dbReference type="ChEBI" id="CHEBI:30879"/>
        <dbReference type="ChEBI" id="CHEBI:57597"/>
        <dbReference type="ChEBI" id="CHEBI:83408"/>
        <dbReference type="EC" id="3.1.4.46"/>
    </reaction>
</comment>
<evidence type="ECO:0000256" key="5">
    <source>
        <dbReference type="ARBA" id="ARBA00023180"/>
    </source>
</evidence>
<dbReference type="AlphaFoldDB" id="A0AAV8R4J2"/>
<keyword evidence="9" id="KW-1185">Reference proteome</keyword>
<evidence type="ECO:0000256" key="6">
    <source>
        <dbReference type="ARBA" id="ARBA00047512"/>
    </source>
</evidence>
<keyword evidence="3" id="KW-0319">Glycerol metabolism</keyword>
<gene>
    <name evidence="8" type="ORF">OPV22_018544</name>
</gene>
<dbReference type="GO" id="GO:0008889">
    <property type="term" value="F:glycerophosphodiester phosphodiesterase activity"/>
    <property type="evidence" value="ECO:0007669"/>
    <property type="project" value="UniProtKB-EC"/>
</dbReference>
<keyword evidence="2" id="KW-0732">Signal</keyword>
<accession>A0AAV8R4J2</accession>
<dbReference type="FunFam" id="3.20.20.190:FF:000013">
    <property type="entry name" value="Glycerophosphodiester phosphodiesterase GDPDL3"/>
    <property type="match status" value="1"/>
</dbReference>
<dbReference type="CDD" id="cd08603">
    <property type="entry name" value="GDPD_SHV3_repeat_1"/>
    <property type="match status" value="1"/>
</dbReference>
<organism evidence="8 9">
    <name type="scientific">Ensete ventricosum</name>
    <name type="common">Abyssinian banana</name>
    <name type="synonym">Musa ensete</name>
    <dbReference type="NCBI Taxonomy" id="4639"/>
    <lineage>
        <taxon>Eukaryota</taxon>
        <taxon>Viridiplantae</taxon>
        <taxon>Streptophyta</taxon>
        <taxon>Embryophyta</taxon>
        <taxon>Tracheophyta</taxon>
        <taxon>Spermatophyta</taxon>
        <taxon>Magnoliopsida</taxon>
        <taxon>Liliopsida</taxon>
        <taxon>Zingiberales</taxon>
        <taxon>Musaceae</taxon>
        <taxon>Ensete</taxon>
    </lineage>
</organism>
<dbReference type="EMBL" id="JAQQAF010000005">
    <property type="protein sequence ID" value="KAJ8486059.1"/>
    <property type="molecule type" value="Genomic_DNA"/>
</dbReference>
<evidence type="ECO:0000256" key="1">
    <source>
        <dbReference type="ARBA" id="ARBA00012247"/>
    </source>
</evidence>
<evidence type="ECO:0000313" key="8">
    <source>
        <dbReference type="EMBL" id="KAJ8486059.1"/>
    </source>
</evidence>
<reference evidence="8 9" key="1">
    <citation type="submission" date="2022-12" db="EMBL/GenBank/DDBJ databases">
        <title>Chromosome-scale assembly of the Ensete ventricosum genome.</title>
        <authorList>
            <person name="Dussert Y."/>
            <person name="Stocks J."/>
            <person name="Wendawek A."/>
            <person name="Woldeyes F."/>
            <person name="Nichols R.A."/>
            <person name="Borrell J.S."/>
        </authorList>
    </citation>
    <scope>NUCLEOTIDE SEQUENCE [LARGE SCALE GENOMIC DNA]</scope>
    <source>
        <strain evidence="9">cv. Maze</strain>
        <tissue evidence="8">Seeds</tissue>
    </source>
</reference>
<keyword evidence="5" id="KW-0325">Glycoprotein</keyword>
<dbReference type="PANTHER" id="PTHR43620">
    <property type="entry name" value="GLYCEROPHOSPHORYL DIESTER PHOSPHODIESTERASE"/>
    <property type="match status" value="1"/>
</dbReference>
<dbReference type="GO" id="GO:0006071">
    <property type="term" value="P:glycerol metabolic process"/>
    <property type="evidence" value="ECO:0007669"/>
    <property type="project" value="UniProtKB-KW"/>
</dbReference>
<evidence type="ECO:0000259" key="7">
    <source>
        <dbReference type="PROSITE" id="PS51704"/>
    </source>
</evidence>
<proteinExistence type="predicted"/>